<dbReference type="Proteomes" id="UP000321196">
    <property type="component" value="Unassembled WGS sequence"/>
</dbReference>
<evidence type="ECO:0000313" key="3">
    <source>
        <dbReference type="EMBL" id="TXK06301.1"/>
    </source>
</evidence>
<dbReference type="EMBL" id="VRSW01000001">
    <property type="protein sequence ID" value="TXK06301.1"/>
    <property type="molecule type" value="Genomic_DNA"/>
</dbReference>
<name>A0A5C8HTE4_9MICO</name>
<dbReference type="CDD" id="cd03809">
    <property type="entry name" value="GT4_MtfB-like"/>
    <property type="match status" value="1"/>
</dbReference>
<dbReference type="PANTHER" id="PTHR46401:SF2">
    <property type="entry name" value="GLYCOSYLTRANSFERASE WBBK-RELATED"/>
    <property type="match status" value="1"/>
</dbReference>
<comment type="caution">
    <text evidence="3">The sequence shown here is derived from an EMBL/GenBank/DDBJ whole genome shotgun (WGS) entry which is preliminary data.</text>
</comment>
<dbReference type="AlphaFoldDB" id="A0A5C8HTE4"/>
<dbReference type="InterPro" id="IPR001296">
    <property type="entry name" value="Glyco_trans_1"/>
</dbReference>
<dbReference type="OrthoDB" id="9801609at2"/>
<keyword evidence="4" id="KW-1185">Reference proteome</keyword>
<dbReference type="Gene3D" id="3.40.50.2000">
    <property type="entry name" value="Glycogen Phosphorylase B"/>
    <property type="match status" value="2"/>
</dbReference>
<evidence type="ECO:0000256" key="1">
    <source>
        <dbReference type="ARBA" id="ARBA00022679"/>
    </source>
</evidence>
<feature type="domain" description="Glycosyl transferase family 1" evidence="2">
    <location>
        <begin position="153"/>
        <end position="294"/>
    </location>
</feature>
<protein>
    <submittedName>
        <fullName evidence="3">Glycosyltransferase family 4 protein</fullName>
    </submittedName>
</protein>
<dbReference type="GO" id="GO:0009103">
    <property type="term" value="P:lipopolysaccharide biosynthetic process"/>
    <property type="evidence" value="ECO:0007669"/>
    <property type="project" value="TreeGrafter"/>
</dbReference>
<organism evidence="3 4">
    <name type="scientific">Microbacterium mitrae</name>
    <dbReference type="NCBI Taxonomy" id="664640"/>
    <lineage>
        <taxon>Bacteria</taxon>
        <taxon>Bacillati</taxon>
        <taxon>Actinomycetota</taxon>
        <taxon>Actinomycetes</taxon>
        <taxon>Micrococcales</taxon>
        <taxon>Microbacteriaceae</taxon>
        <taxon>Microbacterium</taxon>
    </lineage>
</organism>
<proteinExistence type="predicted"/>
<reference evidence="3 4" key="1">
    <citation type="submission" date="2019-08" db="EMBL/GenBank/DDBJ databases">
        <authorList>
            <person name="Dong K."/>
        </authorList>
    </citation>
    <scope>NUCLEOTIDE SEQUENCE [LARGE SCALE GENOMIC DNA]</scope>
    <source>
        <strain evidence="3 4">M4-8</strain>
    </source>
</reference>
<sequence length="326" mass="35366">MSRLFVDDRYRGEHGIGRYAREVLARLRPEAQPLALDGSPYSPVDAFRSLPKLDATDLVYSPGYGALARAPRQIVTIHDLIQLRSPWPGRAKFIAYYAGPVRHVVRKAGVVLTVSETSARDIRAWVRDDAVRVVNAGNGCSAAFHPDGPPAVAGDPYLMYVGNTRHHKNLGVVLRALATVPDARLRAVVPEPEIATARERAEVAGVAERVDWLSGVDDDQLAELYRGASATVMPSTDEGFGLPALESIACGVPVIHWRGCESVAEIVGDRGWALDDAHDAHAWGEAMASALSSRRPVTPPTGRYNWDRTAAIISDELERALTPSGR</sequence>
<keyword evidence="1 3" id="KW-0808">Transferase</keyword>
<evidence type="ECO:0000313" key="4">
    <source>
        <dbReference type="Proteomes" id="UP000321196"/>
    </source>
</evidence>
<gene>
    <name evidence="3" type="ORF">FVP60_04900</name>
</gene>
<accession>A0A5C8HTE4</accession>
<dbReference type="RefSeq" id="WP_147825107.1">
    <property type="nucleotide sequence ID" value="NZ_BAAARG010000001.1"/>
</dbReference>
<dbReference type="PANTHER" id="PTHR46401">
    <property type="entry name" value="GLYCOSYLTRANSFERASE WBBK-RELATED"/>
    <property type="match status" value="1"/>
</dbReference>
<dbReference type="GO" id="GO:0016757">
    <property type="term" value="F:glycosyltransferase activity"/>
    <property type="evidence" value="ECO:0007669"/>
    <property type="project" value="InterPro"/>
</dbReference>
<evidence type="ECO:0000259" key="2">
    <source>
        <dbReference type="Pfam" id="PF00534"/>
    </source>
</evidence>
<dbReference type="Pfam" id="PF00534">
    <property type="entry name" value="Glycos_transf_1"/>
    <property type="match status" value="1"/>
</dbReference>
<dbReference type="SUPFAM" id="SSF53756">
    <property type="entry name" value="UDP-Glycosyltransferase/glycogen phosphorylase"/>
    <property type="match status" value="1"/>
</dbReference>